<proteinExistence type="predicted"/>
<organism evidence="2 3">
    <name type="scientific">Striga hermonthica</name>
    <name type="common">Purple witchweed</name>
    <name type="synonym">Buchnera hermonthica</name>
    <dbReference type="NCBI Taxonomy" id="68872"/>
    <lineage>
        <taxon>Eukaryota</taxon>
        <taxon>Viridiplantae</taxon>
        <taxon>Streptophyta</taxon>
        <taxon>Embryophyta</taxon>
        <taxon>Tracheophyta</taxon>
        <taxon>Spermatophyta</taxon>
        <taxon>Magnoliopsida</taxon>
        <taxon>eudicotyledons</taxon>
        <taxon>Gunneridae</taxon>
        <taxon>Pentapetalae</taxon>
        <taxon>asterids</taxon>
        <taxon>lamiids</taxon>
        <taxon>Lamiales</taxon>
        <taxon>Orobanchaceae</taxon>
        <taxon>Buchnereae</taxon>
        <taxon>Striga</taxon>
    </lineage>
</organism>
<dbReference type="EMBL" id="CACSLK010000984">
    <property type="protein sequence ID" value="CAA0806741.1"/>
    <property type="molecule type" value="Genomic_DNA"/>
</dbReference>
<protein>
    <submittedName>
        <fullName evidence="2">Octicosapeptide/Phox/Bem1p family protein</fullName>
    </submittedName>
</protein>
<keyword evidence="3" id="KW-1185">Reference proteome</keyword>
<sequence length="174" mass="18173">MDNYSYNSSYPESGDSSPRFREIEFENPSPWEDSQGGGQPPAPPVMKSVTGAPAQGYYAVQRMPPELYHQQQQQQQIYNMVPQAAAAPPPPPPQGAAGYSDGFGMVAQAGYAQVVYDGSIGRQVLYAAPGGVMGASPVPVQVGGVGMDMHIRQGGGMGPENAGKGVAKVTQASV</sequence>
<reference evidence="2" key="1">
    <citation type="submission" date="2019-12" db="EMBL/GenBank/DDBJ databases">
        <authorList>
            <person name="Scholes J."/>
        </authorList>
    </citation>
    <scope>NUCLEOTIDE SEQUENCE</scope>
</reference>
<evidence type="ECO:0000313" key="2">
    <source>
        <dbReference type="EMBL" id="CAA0806741.1"/>
    </source>
</evidence>
<accession>A0A9N7MCT8</accession>
<feature type="compositionally biased region" description="Polar residues" evidence="1">
    <location>
        <begin position="1"/>
        <end position="16"/>
    </location>
</feature>
<evidence type="ECO:0000256" key="1">
    <source>
        <dbReference type="SAM" id="MobiDB-lite"/>
    </source>
</evidence>
<evidence type="ECO:0000313" key="3">
    <source>
        <dbReference type="Proteomes" id="UP001153555"/>
    </source>
</evidence>
<feature type="region of interest" description="Disordered" evidence="1">
    <location>
        <begin position="1"/>
        <end position="50"/>
    </location>
</feature>
<gene>
    <name evidence="2" type="ORF">SHERM_09625</name>
</gene>
<dbReference type="Proteomes" id="UP001153555">
    <property type="component" value="Unassembled WGS sequence"/>
</dbReference>
<comment type="caution">
    <text evidence="2">The sequence shown here is derived from an EMBL/GenBank/DDBJ whole genome shotgun (WGS) entry which is preliminary data.</text>
</comment>
<dbReference type="AlphaFoldDB" id="A0A9N7MCT8"/>
<feature type="region of interest" description="Disordered" evidence="1">
    <location>
        <begin position="155"/>
        <end position="174"/>
    </location>
</feature>
<dbReference type="OrthoDB" id="10605703at2759"/>
<name>A0A9N7MCT8_STRHE</name>